<name>U9UQD0_RHIID</name>
<reference evidence="1" key="1">
    <citation type="submission" date="2013-07" db="EMBL/GenBank/DDBJ databases">
        <title>The genome of an arbuscular mycorrhizal fungus provides insights into the evolution of the oldest plant symbiosis.</title>
        <authorList>
            <consortium name="DOE Joint Genome Institute"/>
            <person name="Tisserant E."/>
            <person name="Malbreil M."/>
            <person name="Kuo A."/>
            <person name="Kohler A."/>
            <person name="Symeonidi A."/>
            <person name="Balestrini R."/>
            <person name="Charron P."/>
            <person name="Duensing N."/>
            <person name="Frei-dit-Frey N."/>
            <person name="Gianinazzi-Pearson V."/>
            <person name="Gilbert B."/>
            <person name="Handa Y."/>
            <person name="Hijri M."/>
            <person name="Kaul R."/>
            <person name="Kawaguchi M."/>
            <person name="Krajinski F."/>
            <person name="Lammers P."/>
            <person name="Lapierre D."/>
            <person name="Masclaux F.G."/>
            <person name="Murat C."/>
            <person name="Morin E."/>
            <person name="Ndikumana S."/>
            <person name="Pagni M."/>
            <person name="Petitpierre D."/>
            <person name="Requena N."/>
            <person name="Rosikiewicz P."/>
            <person name="Riley R."/>
            <person name="Saito K."/>
            <person name="San Clemente H."/>
            <person name="Shapiro H."/>
            <person name="van Tuinen D."/>
            <person name="Becard G."/>
            <person name="Bonfante P."/>
            <person name="Paszkowski U."/>
            <person name="Shachar-Hill Y."/>
            <person name="Young J.P."/>
            <person name="Sanders I.R."/>
            <person name="Henrissat B."/>
            <person name="Rensing S.A."/>
            <person name="Grigoriev I.V."/>
            <person name="Corradi N."/>
            <person name="Roux C."/>
            <person name="Martin F."/>
        </authorList>
    </citation>
    <scope>NUCLEOTIDE SEQUENCE</scope>
    <source>
        <strain evidence="1">DAOM 197198</strain>
    </source>
</reference>
<protein>
    <submittedName>
        <fullName evidence="1">Uncharacterized protein</fullName>
    </submittedName>
</protein>
<proteinExistence type="predicted"/>
<dbReference type="EMBL" id="KI277037">
    <property type="protein sequence ID" value="ESA20758.1"/>
    <property type="molecule type" value="Genomic_DNA"/>
</dbReference>
<organism evidence="1">
    <name type="scientific">Rhizophagus irregularis (strain DAOM 181602 / DAOM 197198 / MUCL 43194)</name>
    <name type="common">Arbuscular mycorrhizal fungus</name>
    <name type="synonym">Glomus intraradices</name>
    <dbReference type="NCBI Taxonomy" id="747089"/>
    <lineage>
        <taxon>Eukaryota</taxon>
        <taxon>Fungi</taxon>
        <taxon>Fungi incertae sedis</taxon>
        <taxon>Mucoromycota</taxon>
        <taxon>Glomeromycotina</taxon>
        <taxon>Glomeromycetes</taxon>
        <taxon>Glomerales</taxon>
        <taxon>Glomeraceae</taxon>
        <taxon>Rhizophagus</taxon>
    </lineage>
</organism>
<evidence type="ECO:0000313" key="1">
    <source>
        <dbReference type="EMBL" id="ESA20758.1"/>
    </source>
</evidence>
<sequence length="61" mass="6939">MVKLTCEKELIILKLKIKITSNVLNKGTKKSVLKKGKEGISVMISVMFLNQQKINPSYLQF</sequence>
<dbReference type="AlphaFoldDB" id="U9UQD0"/>
<accession>U9UQD0</accession>
<gene>
    <name evidence="1" type="ORF">GLOINDRAFT_343476</name>
</gene>
<dbReference type="HOGENOM" id="CLU_2923783_0_0_1"/>